<organism evidence="3 4">
    <name type="scientific">Pilimelia terevasa</name>
    <dbReference type="NCBI Taxonomy" id="53372"/>
    <lineage>
        <taxon>Bacteria</taxon>
        <taxon>Bacillati</taxon>
        <taxon>Actinomycetota</taxon>
        <taxon>Actinomycetes</taxon>
        <taxon>Micromonosporales</taxon>
        <taxon>Micromonosporaceae</taxon>
        <taxon>Pilimelia</taxon>
    </lineage>
</organism>
<evidence type="ECO:0000256" key="1">
    <source>
        <dbReference type="SAM" id="Phobius"/>
    </source>
</evidence>
<evidence type="ECO:0000313" key="3">
    <source>
        <dbReference type="EMBL" id="GGK31091.1"/>
    </source>
</evidence>
<feature type="domain" description="YdbS-like PH" evidence="2">
    <location>
        <begin position="78"/>
        <end position="153"/>
    </location>
</feature>
<reference evidence="3" key="1">
    <citation type="journal article" date="2014" name="Int. J. Syst. Evol. Microbiol.">
        <title>Complete genome sequence of Corynebacterium casei LMG S-19264T (=DSM 44701T), isolated from a smear-ripened cheese.</title>
        <authorList>
            <consortium name="US DOE Joint Genome Institute (JGI-PGF)"/>
            <person name="Walter F."/>
            <person name="Albersmeier A."/>
            <person name="Kalinowski J."/>
            <person name="Ruckert C."/>
        </authorList>
    </citation>
    <scope>NUCLEOTIDE SEQUENCE</scope>
    <source>
        <strain evidence="3">JCM 3091</strain>
    </source>
</reference>
<keyword evidence="1" id="KW-0812">Transmembrane</keyword>
<gene>
    <name evidence="3" type="ORF">GCM10010124_24910</name>
</gene>
<keyword evidence="1" id="KW-0472">Membrane</keyword>
<evidence type="ECO:0000259" key="2">
    <source>
        <dbReference type="Pfam" id="PF03703"/>
    </source>
</evidence>
<sequence length="183" mass="20038">MAFPDDVLTTDEEIVLHLHPHAKALVRPALVVLGSLAMLGVGLAYLPAGETGTVSLYILLGLVLVLIGAFAAVPYLRWRTTHYVFTSERVLLQRGVLARDRRDVPLSRVNDHAMTQRFAERLLGCGTLTIESAGERGQATLVDVPQVERVQTTLYELIEADRLAHLAAPERTEGPLGEERLPA</sequence>
<dbReference type="Proteomes" id="UP000662200">
    <property type="component" value="Unassembled WGS sequence"/>
</dbReference>
<reference evidence="3" key="2">
    <citation type="submission" date="2020-09" db="EMBL/GenBank/DDBJ databases">
        <authorList>
            <person name="Sun Q."/>
            <person name="Ohkuma M."/>
        </authorList>
    </citation>
    <scope>NUCLEOTIDE SEQUENCE</scope>
    <source>
        <strain evidence="3">JCM 3091</strain>
    </source>
</reference>
<dbReference type="PANTHER" id="PTHR37938">
    <property type="entry name" value="BLL0215 PROTEIN"/>
    <property type="match status" value="1"/>
</dbReference>
<feature type="transmembrane region" description="Helical" evidence="1">
    <location>
        <begin position="54"/>
        <end position="76"/>
    </location>
</feature>
<proteinExistence type="predicted"/>
<keyword evidence="4" id="KW-1185">Reference proteome</keyword>
<evidence type="ECO:0000313" key="4">
    <source>
        <dbReference type="Proteomes" id="UP000662200"/>
    </source>
</evidence>
<keyword evidence="1" id="KW-1133">Transmembrane helix</keyword>
<dbReference type="InterPro" id="IPR005182">
    <property type="entry name" value="YdbS-like_PH"/>
</dbReference>
<dbReference type="PANTHER" id="PTHR37938:SF1">
    <property type="entry name" value="BLL0215 PROTEIN"/>
    <property type="match status" value="1"/>
</dbReference>
<dbReference type="RefSeq" id="WP_189114421.1">
    <property type="nucleotide sequence ID" value="NZ_BMQC01000007.1"/>
</dbReference>
<accession>A0A8J3FK06</accession>
<dbReference type="Pfam" id="PF03703">
    <property type="entry name" value="bPH_2"/>
    <property type="match status" value="1"/>
</dbReference>
<comment type="caution">
    <text evidence="3">The sequence shown here is derived from an EMBL/GenBank/DDBJ whole genome shotgun (WGS) entry which is preliminary data.</text>
</comment>
<name>A0A8J3FK06_9ACTN</name>
<dbReference type="AlphaFoldDB" id="A0A8J3FK06"/>
<dbReference type="EMBL" id="BMQC01000007">
    <property type="protein sequence ID" value="GGK31091.1"/>
    <property type="molecule type" value="Genomic_DNA"/>
</dbReference>
<feature type="transmembrane region" description="Helical" evidence="1">
    <location>
        <begin position="29"/>
        <end position="48"/>
    </location>
</feature>
<protein>
    <submittedName>
        <fullName evidence="3">Membrane protein</fullName>
    </submittedName>
</protein>